<dbReference type="GO" id="GO:0051301">
    <property type="term" value="P:cell division"/>
    <property type="evidence" value="ECO:0007669"/>
    <property type="project" value="UniProtKB-KW"/>
</dbReference>
<proteinExistence type="inferred from homology"/>
<evidence type="ECO:0000256" key="1">
    <source>
        <dbReference type="ARBA" id="ARBA00007381"/>
    </source>
</evidence>
<evidence type="ECO:0000256" key="7">
    <source>
        <dbReference type="ARBA" id="ARBA00033103"/>
    </source>
</evidence>
<dbReference type="PROSITE" id="PS50889">
    <property type="entry name" value="S4"/>
    <property type="match status" value="3"/>
</dbReference>
<protein>
    <recommendedName>
        <fullName evidence="2">Chaperone protein DnaK</fullName>
    </recommendedName>
    <alternativeName>
        <fullName evidence="3">Chaperone protein dnaK</fullName>
    </alternativeName>
    <alternativeName>
        <fullName evidence="7">HSP70</fullName>
    </alternativeName>
    <alternativeName>
        <fullName evidence="6">Heat shock 70 kDa protein</fullName>
    </alternativeName>
    <alternativeName>
        <fullName evidence="5">Heat shock protein 70</fullName>
    </alternativeName>
</protein>
<dbReference type="SMART" id="SM00842">
    <property type="entry name" value="FtsA"/>
    <property type="match status" value="1"/>
</dbReference>
<evidence type="ECO:0000256" key="4">
    <source>
        <dbReference type="ARBA" id="ARBA00023016"/>
    </source>
</evidence>
<reference evidence="10 11" key="1">
    <citation type="submission" date="2013-12" db="EMBL/GenBank/DDBJ databases">
        <title>Draft genome sequence of Caloranaerobacter sp. H53214.</title>
        <authorList>
            <person name="Jiang L.J."/>
            <person name="Shao Z.Z."/>
            <person name="Long M.N."/>
        </authorList>
    </citation>
    <scope>NUCLEOTIDE SEQUENCE [LARGE SCALE GENOMIC DNA]</scope>
    <source>
        <strain evidence="10 11">H53214</strain>
    </source>
</reference>
<dbReference type="PROSITE" id="PS01036">
    <property type="entry name" value="HSP70_3"/>
    <property type="match status" value="1"/>
</dbReference>
<keyword evidence="10" id="KW-0132">Cell division</keyword>
<organism evidence="10 11">
    <name type="scientific">Caloranaerobacter azorensis H53214</name>
    <dbReference type="NCBI Taxonomy" id="1156417"/>
    <lineage>
        <taxon>Bacteria</taxon>
        <taxon>Bacillati</taxon>
        <taxon>Bacillota</taxon>
        <taxon>Tissierellia</taxon>
        <taxon>Tissierellales</taxon>
        <taxon>Thermohalobacteraceae</taxon>
        <taxon>Caloranaerobacter</taxon>
    </lineage>
</organism>
<dbReference type="AlphaFoldDB" id="A0A096BGG6"/>
<evidence type="ECO:0000313" key="10">
    <source>
        <dbReference type="EMBL" id="KGG79967.1"/>
    </source>
</evidence>
<dbReference type="GO" id="GO:0003723">
    <property type="term" value="F:RNA binding"/>
    <property type="evidence" value="ECO:0007669"/>
    <property type="project" value="UniProtKB-KW"/>
</dbReference>
<sequence length="664" mass="74275">MGYKFSNIDKERVIFSLDIGTRTVIGLVGVCDEKGIFKIIASEIREHEERSMYDGQIHDINGVAKIVKEVKQSLESKIGKELDKVAIAAAGRALKTCRVRVDRDIDIGTEIDKTIIESLEMEAMQKAQELIETNKVIGESKYYCVGYTVVNYYLDDNFIENLEGHRGSKIGVDLLATFLPHVVVDSLYTVMNRVNLEVINITLEPIAAINVAIKKNLRLLNLALVDIGAGTSDIAITKDGTIVAYAMTSIAGDEITEQIAKTYLLDYDAAEKLKINLNKETKHKFTDIVGIEHELTSEEILDSIIETIENLAKEIAKRILEYNDKSPSAVFLIGGGSNIPRLPELIANFLGLPKERVVIKDTSSIENVEGIPEELNGPHAITPIGIAITAIQSKYKDFLEIIVNGKKVKLLNSKRVKVSDVLVLIGYNPRNLIPKRGDNFKCFINGKEKIIKGEIGEPAKIFVNRKPANLEYKLDNGDEIIIEAATKGKKVVPRLYDLVNVNKCVFLNGEKMNLIKKVIVNGKSVDNNVIINENDEIVYDEIKTLFELLVEHNINTEENEIFINGNKVSGDCELKNNDEISVEIKKEKDAEKNSGHNTITLKINGEDKVISYEKDSFIFVDIFDYIDFDLSKPMGMLKLEVNGKKAELMQELKNGDIINIYWAK</sequence>
<evidence type="ECO:0000256" key="3">
    <source>
        <dbReference type="ARBA" id="ARBA00017249"/>
    </source>
</evidence>
<keyword evidence="8" id="KW-0694">RNA-binding</keyword>
<keyword evidence="4" id="KW-0346">Stress response</keyword>
<evidence type="ECO:0000259" key="9">
    <source>
        <dbReference type="SMART" id="SM00842"/>
    </source>
</evidence>
<name>A0A096BGG6_9FIRM</name>
<evidence type="ECO:0000313" key="11">
    <source>
        <dbReference type="Proteomes" id="UP000029622"/>
    </source>
</evidence>
<dbReference type="InterPro" id="IPR018181">
    <property type="entry name" value="Heat_shock_70_CS"/>
</dbReference>
<dbReference type="InterPro" id="IPR003494">
    <property type="entry name" value="SHS2_FtsA"/>
</dbReference>
<dbReference type="PANTHER" id="PTHR32432:SF3">
    <property type="entry name" value="ETHANOLAMINE UTILIZATION PROTEIN EUTJ"/>
    <property type="match status" value="1"/>
</dbReference>
<dbReference type="Gene3D" id="3.30.420.40">
    <property type="match status" value="2"/>
</dbReference>
<dbReference type="Pfam" id="PF14450">
    <property type="entry name" value="FtsA"/>
    <property type="match status" value="1"/>
</dbReference>
<evidence type="ECO:0000256" key="2">
    <source>
        <dbReference type="ARBA" id="ARBA00014415"/>
    </source>
</evidence>
<dbReference type="STRING" id="1156417.Y919_08965"/>
<evidence type="ECO:0000256" key="6">
    <source>
        <dbReference type="ARBA" id="ARBA00030945"/>
    </source>
</evidence>
<evidence type="ECO:0000256" key="8">
    <source>
        <dbReference type="PROSITE-ProRule" id="PRU00182"/>
    </source>
</evidence>
<dbReference type="RefSeq" id="WP_035164104.1">
    <property type="nucleotide sequence ID" value="NZ_AZTB01000047.1"/>
</dbReference>
<evidence type="ECO:0000256" key="5">
    <source>
        <dbReference type="ARBA" id="ARBA00030019"/>
    </source>
</evidence>
<dbReference type="InterPro" id="IPR050696">
    <property type="entry name" value="FtsA/MreB"/>
</dbReference>
<dbReference type="PANTHER" id="PTHR32432">
    <property type="entry name" value="CELL DIVISION PROTEIN FTSA-RELATED"/>
    <property type="match status" value="1"/>
</dbReference>
<dbReference type="CDD" id="cd24004">
    <property type="entry name" value="ASKHA_NBD_PilM-like"/>
    <property type="match status" value="1"/>
</dbReference>
<dbReference type="SUPFAM" id="SSF53067">
    <property type="entry name" value="Actin-like ATPase domain"/>
    <property type="match status" value="2"/>
</dbReference>
<comment type="caution">
    <text evidence="10">The sequence shown here is derived from an EMBL/GenBank/DDBJ whole genome shotgun (WGS) entry which is preliminary data.</text>
</comment>
<dbReference type="InterPro" id="IPR043129">
    <property type="entry name" value="ATPase_NBD"/>
</dbReference>
<dbReference type="Proteomes" id="UP000029622">
    <property type="component" value="Unassembled WGS sequence"/>
</dbReference>
<accession>A0A096BGG6</accession>
<feature type="domain" description="SHS2" evidence="9">
    <location>
        <begin position="14"/>
        <end position="212"/>
    </location>
</feature>
<dbReference type="EMBL" id="AZTB01000047">
    <property type="protein sequence ID" value="KGG79967.1"/>
    <property type="molecule type" value="Genomic_DNA"/>
</dbReference>
<gene>
    <name evidence="10" type="ORF">Y919_08965</name>
</gene>
<keyword evidence="10" id="KW-0131">Cell cycle</keyword>
<comment type="similarity">
    <text evidence="1">Belongs to the heat shock protein 70 family.</text>
</comment>